<name>A0A0F9KD57_9ZZZZ</name>
<evidence type="ECO:0000313" key="1">
    <source>
        <dbReference type="EMBL" id="KKM80179.1"/>
    </source>
</evidence>
<gene>
    <name evidence="1" type="ORF">LCGC14_1342510</name>
</gene>
<dbReference type="AlphaFoldDB" id="A0A0F9KD57"/>
<dbReference type="EMBL" id="LAZR01008222">
    <property type="protein sequence ID" value="KKM80179.1"/>
    <property type="molecule type" value="Genomic_DNA"/>
</dbReference>
<reference evidence="1" key="1">
    <citation type="journal article" date="2015" name="Nature">
        <title>Complex archaea that bridge the gap between prokaryotes and eukaryotes.</title>
        <authorList>
            <person name="Spang A."/>
            <person name="Saw J.H."/>
            <person name="Jorgensen S.L."/>
            <person name="Zaremba-Niedzwiedzka K."/>
            <person name="Martijn J."/>
            <person name="Lind A.E."/>
            <person name="van Eijk R."/>
            <person name="Schleper C."/>
            <person name="Guy L."/>
            <person name="Ettema T.J."/>
        </authorList>
    </citation>
    <scope>NUCLEOTIDE SEQUENCE</scope>
</reference>
<proteinExistence type="predicted"/>
<sequence length="78" mass="8954">MKELKKALILVHCRSMTGRLRLVQDHGFEYHEDPDYVQKVIEGDFTDILTYGQTLRGIRGLVSVKVDHTIPQDTVISE</sequence>
<comment type="caution">
    <text evidence="1">The sequence shown here is derived from an EMBL/GenBank/DDBJ whole genome shotgun (WGS) entry which is preliminary data.</text>
</comment>
<protein>
    <submittedName>
        <fullName evidence="1">Uncharacterized protein</fullName>
    </submittedName>
</protein>
<accession>A0A0F9KD57</accession>
<organism evidence="1">
    <name type="scientific">marine sediment metagenome</name>
    <dbReference type="NCBI Taxonomy" id="412755"/>
    <lineage>
        <taxon>unclassified sequences</taxon>
        <taxon>metagenomes</taxon>
        <taxon>ecological metagenomes</taxon>
    </lineage>
</organism>